<dbReference type="PANTHER" id="PTHR11638">
    <property type="entry name" value="ATP-DEPENDENT CLP PROTEASE"/>
    <property type="match status" value="1"/>
</dbReference>
<dbReference type="FunFam" id="3.40.50.300:FF:000025">
    <property type="entry name" value="ATP-dependent Clp protease subunit"/>
    <property type="match status" value="1"/>
</dbReference>
<dbReference type="PANTHER" id="PTHR11638:SF18">
    <property type="entry name" value="HEAT SHOCK PROTEIN 104"/>
    <property type="match status" value="1"/>
</dbReference>
<dbReference type="Pfam" id="PF17871">
    <property type="entry name" value="AAA_lid_9"/>
    <property type="match status" value="1"/>
</dbReference>
<keyword evidence="3" id="KW-0547">Nucleotide-binding</keyword>
<dbReference type="SUPFAM" id="SSF52540">
    <property type="entry name" value="P-loop containing nucleoside triphosphate hydrolases"/>
    <property type="match status" value="2"/>
</dbReference>
<keyword evidence="11" id="KW-0378">Hydrolase</keyword>
<dbReference type="EMBL" id="SMFZ01000002">
    <property type="protein sequence ID" value="TCK22799.1"/>
    <property type="molecule type" value="Genomic_DNA"/>
</dbReference>
<evidence type="ECO:0000256" key="8">
    <source>
        <dbReference type="SAM" id="MobiDB-lite"/>
    </source>
</evidence>
<sequence length="673" mass="72675">MPDDPRPSNPFGPLEDLVGRLFEGLERDDEPDGRSRPREPGTRGGGPLERFGRDLTADARAGRLDPVIGRDDEIAQVLEVLGRRTKNNPVLLGDPGVGKTAVVEAVAQHIADGAAPAALRDARIVALDLAGMVAGTKYRGEFEQRLTAVVDQVAADRSVVLFVDELHMVVGAGSAEGAPMDAGAILKPALARGELRMIGATTAADHRRHIEKDAALERRFEPVVVPEPSPERTAAILRGLRDGYQRHHGVTLTDAALDAAVMLSVRYVRDRFLPDKAIDLIDRTAARVALRAGGGADDPDRQADELRRARDVAVDVEDFERAALLTRELERLGTARPSTGRPEVTADDVAQVVAARTGVPVADVSVTDRDRLLNLEEHLHRRVVGQDEAVGAVADAVRSNRAGLGHPDRPVGSFLFLGPSGVGKTELARALSEALFGSADRMVRLDMSEYADAASVSRLVGAAPGYVGHDEPGQLTEPVRRDPYCVVLLDEIEKAHPDVTGTLLGVLDAGRLTDSRGRTADFRHAVIIMTSNLGADRLLAAAASGTPVDTLRDDVVDLARRRLRPEFCNRIDEIVLFEPLRPDELQRITGMLLDETVGRLRNRGVELVVDDEAVALLARDGHRPEHGARPLRRTIARQVERPLSRLLLSGELTAGRRIRLAAVDDAIALSPED</sequence>
<dbReference type="Proteomes" id="UP000295560">
    <property type="component" value="Unassembled WGS sequence"/>
</dbReference>
<dbReference type="InterPro" id="IPR001270">
    <property type="entry name" value="ClpA/B"/>
</dbReference>
<evidence type="ECO:0000256" key="2">
    <source>
        <dbReference type="ARBA" id="ARBA00022737"/>
    </source>
</evidence>
<dbReference type="InterPro" id="IPR019489">
    <property type="entry name" value="Clp_ATPase_C"/>
</dbReference>
<dbReference type="InterPro" id="IPR027417">
    <property type="entry name" value="P-loop_NTPase"/>
</dbReference>
<feature type="domain" description="AAA+ ATPase" evidence="9">
    <location>
        <begin position="410"/>
        <end position="554"/>
    </location>
</feature>
<dbReference type="Pfam" id="PF10431">
    <property type="entry name" value="ClpB_D2-small"/>
    <property type="match status" value="1"/>
</dbReference>
<keyword evidence="11" id="KW-0645">Protease</keyword>
<comment type="subunit">
    <text evidence="7">Homohexamer. The oligomerization is ATP-dependent.</text>
</comment>
<dbReference type="GO" id="GO:0006508">
    <property type="term" value="P:proteolysis"/>
    <property type="evidence" value="ECO:0007669"/>
    <property type="project" value="UniProtKB-KW"/>
</dbReference>
<evidence type="ECO:0000313" key="12">
    <source>
        <dbReference type="Proteomes" id="UP000295560"/>
    </source>
</evidence>
<dbReference type="CDD" id="cd00009">
    <property type="entry name" value="AAA"/>
    <property type="match status" value="1"/>
</dbReference>
<keyword evidence="5" id="KW-0346">Stress response</keyword>
<reference evidence="11 12" key="1">
    <citation type="submission" date="2019-03" db="EMBL/GenBank/DDBJ databases">
        <title>Sequencing the genomes of 1000 actinobacteria strains.</title>
        <authorList>
            <person name="Klenk H.-P."/>
        </authorList>
    </citation>
    <scope>NUCLEOTIDE SEQUENCE [LARGE SCALE GENOMIC DNA]</scope>
    <source>
        <strain evidence="11 12">DSM 44969</strain>
    </source>
</reference>
<evidence type="ECO:0000259" key="9">
    <source>
        <dbReference type="SMART" id="SM00382"/>
    </source>
</evidence>
<dbReference type="InterPro" id="IPR028299">
    <property type="entry name" value="ClpA/B_CS2"/>
</dbReference>
<name>A0A4R1HSH3_PSEEN</name>
<dbReference type="Pfam" id="PF00004">
    <property type="entry name" value="AAA"/>
    <property type="match status" value="1"/>
</dbReference>
<gene>
    <name evidence="11" type="ORF">EV378_6810</name>
</gene>
<dbReference type="CDD" id="cd19499">
    <property type="entry name" value="RecA-like_ClpB_Hsp104-like"/>
    <property type="match status" value="1"/>
</dbReference>
<dbReference type="InterPro" id="IPR050130">
    <property type="entry name" value="ClpA_ClpB"/>
</dbReference>
<dbReference type="GO" id="GO:0005737">
    <property type="term" value="C:cytoplasm"/>
    <property type="evidence" value="ECO:0007669"/>
    <property type="project" value="TreeGrafter"/>
</dbReference>
<feature type="compositionally biased region" description="Basic and acidic residues" evidence="8">
    <location>
        <begin position="32"/>
        <end position="41"/>
    </location>
</feature>
<dbReference type="Gene3D" id="3.40.50.300">
    <property type="entry name" value="P-loop containing nucleotide triphosphate hydrolases"/>
    <property type="match status" value="3"/>
</dbReference>
<accession>A0A4R1HSH3</accession>
<dbReference type="Gene3D" id="1.10.8.60">
    <property type="match status" value="1"/>
</dbReference>
<dbReference type="Pfam" id="PF07724">
    <property type="entry name" value="AAA_2"/>
    <property type="match status" value="1"/>
</dbReference>
<proteinExistence type="inferred from homology"/>
<feature type="domain" description="Clp ATPase C-terminal" evidence="10">
    <location>
        <begin position="580"/>
        <end position="669"/>
    </location>
</feature>
<dbReference type="InterPro" id="IPR041546">
    <property type="entry name" value="ClpA/ClpB_AAA_lid"/>
</dbReference>
<dbReference type="GO" id="GO:0005524">
    <property type="term" value="F:ATP binding"/>
    <property type="evidence" value="ECO:0007669"/>
    <property type="project" value="UniProtKB-KW"/>
</dbReference>
<evidence type="ECO:0000256" key="5">
    <source>
        <dbReference type="ARBA" id="ARBA00023016"/>
    </source>
</evidence>
<keyword evidence="6" id="KW-0143">Chaperone</keyword>
<evidence type="ECO:0000256" key="4">
    <source>
        <dbReference type="ARBA" id="ARBA00022840"/>
    </source>
</evidence>
<feature type="domain" description="AAA+ ATPase" evidence="9">
    <location>
        <begin position="85"/>
        <end position="230"/>
    </location>
</feature>
<dbReference type="RefSeq" id="WP_132431904.1">
    <property type="nucleotide sequence ID" value="NZ_SMFZ01000002.1"/>
</dbReference>
<protein>
    <submittedName>
        <fullName evidence="11">ATP-dependent Clp protease ATP-binding subunit ClpA</fullName>
    </submittedName>
</protein>
<dbReference type="SMART" id="SM01086">
    <property type="entry name" value="ClpB_D2-small"/>
    <property type="match status" value="1"/>
</dbReference>
<dbReference type="SMART" id="SM00382">
    <property type="entry name" value="AAA"/>
    <property type="match status" value="2"/>
</dbReference>
<dbReference type="AlphaFoldDB" id="A0A4R1HSH3"/>
<dbReference type="GO" id="GO:0016887">
    <property type="term" value="F:ATP hydrolysis activity"/>
    <property type="evidence" value="ECO:0007669"/>
    <property type="project" value="InterPro"/>
</dbReference>
<dbReference type="GO" id="GO:0008233">
    <property type="term" value="F:peptidase activity"/>
    <property type="evidence" value="ECO:0007669"/>
    <property type="project" value="UniProtKB-KW"/>
</dbReference>
<evidence type="ECO:0000256" key="6">
    <source>
        <dbReference type="ARBA" id="ARBA00023186"/>
    </source>
</evidence>
<dbReference type="PROSITE" id="PS00871">
    <property type="entry name" value="CLPAB_2"/>
    <property type="match status" value="1"/>
</dbReference>
<evidence type="ECO:0000259" key="10">
    <source>
        <dbReference type="SMART" id="SM01086"/>
    </source>
</evidence>
<organism evidence="11 12">
    <name type="scientific">Pseudonocardia endophytica</name>
    <dbReference type="NCBI Taxonomy" id="401976"/>
    <lineage>
        <taxon>Bacteria</taxon>
        <taxon>Bacillati</taxon>
        <taxon>Actinomycetota</taxon>
        <taxon>Actinomycetes</taxon>
        <taxon>Pseudonocardiales</taxon>
        <taxon>Pseudonocardiaceae</taxon>
        <taxon>Pseudonocardia</taxon>
    </lineage>
</organism>
<comment type="similarity">
    <text evidence="1">Belongs to the ClpA/ClpB family.</text>
</comment>
<dbReference type="GO" id="GO:0034605">
    <property type="term" value="P:cellular response to heat"/>
    <property type="evidence" value="ECO:0007669"/>
    <property type="project" value="TreeGrafter"/>
</dbReference>
<evidence type="ECO:0000313" key="11">
    <source>
        <dbReference type="EMBL" id="TCK22799.1"/>
    </source>
</evidence>
<dbReference type="InterPro" id="IPR003959">
    <property type="entry name" value="ATPase_AAA_core"/>
</dbReference>
<dbReference type="InterPro" id="IPR003593">
    <property type="entry name" value="AAA+_ATPase"/>
</dbReference>
<dbReference type="PRINTS" id="PR00300">
    <property type="entry name" value="CLPPROTEASEA"/>
</dbReference>
<keyword evidence="2" id="KW-0677">Repeat</keyword>
<evidence type="ECO:0000256" key="7">
    <source>
        <dbReference type="ARBA" id="ARBA00026057"/>
    </source>
</evidence>
<evidence type="ECO:0000256" key="1">
    <source>
        <dbReference type="ARBA" id="ARBA00008675"/>
    </source>
</evidence>
<dbReference type="OrthoDB" id="9803641at2"/>
<evidence type="ECO:0000256" key="3">
    <source>
        <dbReference type="ARBA" id="ARBA00022741"/>
    </source>
</evidence>
<keyword evidence="12" id="KW-1185">Reference proteome</keyword>
<keyword evidence="4 11" id="KW-0067">ATP-binding</keyword>
<feature type="region of interest" description="Disordered" evidence="8">
    <location>
        <begin position="1"/>
        <end position="54"/>
    </location>
</feature>
<comment type="caution">
    <text evidence="11">The sequence shown here is derived from an EMBL/GenBank/DDBJ whole genome shotgun (WGS) entry which is preliminary data.</text>
</comment>